<dbReference type="GO" id="GO:0016020">
    <property type="term" value="C:membrane"/>
    <property type="evidence" value="ECO:0007669"/>
    <property type="project" value="UniProtKB-SubCell"/>
</dbReference>
<keyword evidence="3 5" id="KW-1133">Transmembrane helix</keyword>
<keyword evidence="7" id="KW-0436">Ligase</keyword>
<feature type="transmembrane region" description="Helical" evidence="5">
    <location>
        <begin position="385"/>
        <end position="406"/>
    </location>
</feature>
<organism evidence="7 8">
    <name type="scientific">Desulfosporosinus acidiphilus (strain DSM 22704 / JCM 16185 / SJ4)</name>
    <dbReference type="NCBI Taxonomy" id="646529"/>
    <lineage>
        <taxon>Bacteria</taxon>
        <taxon>Bacillati</taxon>
        <taxon>Bacillota</taxon>
        <taxon>Clostridia</taxon>
        <taxon>Eubacteriales</taxon>
        <taxon>Desulfitobacteriaceae</taxon>
        <taxon>Desulfosporosinus</taxon>
    </lineage>
</organism>
<feature type="transmembrane region" description="Helical" evidence="5">
    <location>
        <begin position="87"/>
        <end position="108"/>
    </location>
</feature>
<dbReference type="InterPro" id="IPR007016">
    <property type="entry name" value="O-antigen_ligase-rel_domated"/>
</dbReference>
<evidence type="ECO:0000256" key="1">
    <source>
        <dbReference type="ARBA" id="ARBA00004141"/>
    </source>
</evidence>
<feature type="transmembrane region" description="Helical" evidence="5">
    <location>
        <begin position="120"/>
        <end position="137"/>
    </location>
</feature>
<evidence type="ECO:0000313" key="7">
    <source>
        <dbReference type="EMBL" id="AFM43282.1"/>
    </source>
</evidence>
<dbReference type="EMBL" id="CP003639">
    <property type="protein sequence ID" value="AFM43282.1"/>
    <property type="molecule type" value="Genomic_DNA"/>
</dbReference>
<proteinExistence type="predicted"/>
<feature type="transmembrane region" description="Helical" evidence="5">
    <location>
        <begin position="27"/>
        <end position="45"/>
    </location>
</feature>
<dbReference type="RefSeq" id="WP_014829266.1">
    <property type="nucleotide sequence ID" value="NC_018068.1"/>
</dbReference>
<dbReference type="InterPro" id="IPR051533">
    <property type="entry name" value="WaaL-like"/>
</dbReference>
<keyword evidence="4 5" id="KW-0472">Membrane</keyword>
<feature type="transmembrane region" description="Helical" evidence="5">
    <location>
        <begin position="193"/>
        <end position="210"/>
    </location>
</feature>
<feature type="transmembrane region" description="Helical" evidence="5">
    <location>
        <begin position="143"/>
        <end position="162"/>
    </location>
</feature>
<dbReference type="Pfam" id="PF04932">
    <property type="entry name" value="Wzy_C"/>
    <property type="match status" value="1"/>
</dbReference>
<keyword evidence="8" id="KW-1185">Reference proteome</keyword>
<dbReference type="GO" id="GO:0016874">
    <property type="term" value="F:ligase activity"/>
    <property type="evidence" value="ECO:0007669"/>
    <property type="project" value="UniProtKB-KW"/>
</dbReference>
<reference evidence="7 8" key="1">
    <citation type="journal article" date="2012" name="J. Bacteriol.">
        <title>Complete genome sequences of Desulfosporosinus orientis DSM765T, Desulfosporosinus youngiae DSM17734T, Desulfosporosinus meridiei DSM13257T, and Desulfosporosinus acidiphilus DSM22704T.</title>
        <authorList>
            <person name="Pester M."/>
            <person name="Brambilla E."/>
            <person name="Alazard D."/>
            <person name="Rattei T."/>
            <person name="Weinmaier T."/>
            <person name="Han J."/>
            <person name="Lucas S."/>
            <person name="Lapidus A."/>
            <person name="Cheng J.F."/>
            <person name="Goodwin L."/>
            <person name="Pitluck S."/>
            <person name="Peters L."/>
            <person name="Ovchinnikova G."/>
            <person name="Teshima H."/>
            <person name="Detter J.C."/>
            <person name="Han C.S."/>
            <person name="Tapia R."/>
            <person name="Land M.L."/>
            <person name="Hauser L."/>
            <person name="Kyrpides N.C."/>
            <person name="Ivanova N.N."/>
            <person name="Pagani I."/>
            <person name="Huntmann M."/>
            <person name="Wei C.L."/>
            <person name="Davenport K.W."/>
            <person name="Daligault H."/>
            <person name="Chain P.S."/>
            <person name="Chen A."/>
            <person name="Mavromatis K."/>
            <person name="Markowitz V."/>
            <person name="Szeto E."/>
            <person name="Mikhailova N."/>
            <person name="Pati A."/>
            <person name="Wagner M."/>
            <person name="Woyke T."/>
            <person name="Ollivier B."/>
            <person name="Klenk H.P."/>
            <person name="Spring S."/>
            <person name="Loy A."/>
        </authorList>
    </citation>
    <scope>NUCLEOTIDE SEQUENCE [LARGE SCALE GENOMIC DNA]</scope>
    <source>
        <strain evidence="8">DSM 22704 / JCM 16185 / SJ4</strain>
    </source>
</reference>
<dbReference type="eggNOG" id="COG3307">
    <property type="taxonomic scope" value="Bacteria"/>
</dbReference>
<evidence type="ECO:0000259" key="6">
    <source>
        <dbReference type="Pfam" id="PF04932"/>
    </source>
</evidence>
<evidence type="ECO:0000313" key="8">
    <source>
        <dbReference type="Proteomes" id="UP000002892"/>
    </source>
</evidence>
<dbReference type="PANTHER" id="PTHR37422">
    <property type="entry name" value="TEICHURONIC ACID BIOSYNTHESIS PROTEIN TUAE"/>
    <property type="match status" value="1"/>
</dbReference>
<feature type="transmembrane region" description="Helical" evidence="5">
    <location>
        <begin position="57"/>
        <end position="75"/>
    </location>
</feature>
<sequence length="448" mass="49930">MLIALQWCFFLLSLAVAFYYGWKKPSALISILAGAVALDISITWFPPLGGIGSQINSLARLFTVAIIAALLWYLWKDPEKRQDLKKLFKHPLTIALLIYIGVGLFSILYTISKADTMMGVIRLLTMFMLYVGVYLLAEKNIGLLPLKVVHWMGVALIPLTLYEGATRHFIWRGYLAEGMIARVNATFVDPNIFARYLVLGIVANLVLQYLDQESRRRFLYFGTLVGLLGALAITLSRSGVVTLVVILALMCLLVPRKGILQPIGVLAVIGVAIAASRPTVWDRLLTIRNGLGALDEQRAYLFRVSFAMFHDHPLLGVGLGGFQKSFLTNYPSYKTHIPYVQGVTLSHTTILTIAAELGIVGLIALALVWLAIIRDLWTLRRNRDLGFHTNYLMGVAYFLWVTAVFISSQSEARFFEDPMIWISMGMLVSLLLGKVGSENKSEFKVTAH</sequence>
<gene>
    <name evidence="7" type="ordered locus">Desaci_4439</name>
</gene>
<feature type="transmembrane region" description="Helical" evidence="5">
    <location>
        <begin position="262"/>
        <end position="281"/>
    </location>
</feature>
<dbReference type="PANTHER" id="PTHR37422:SF13">
    <property type="entry name" value="LIPOPOLYSACCHARIDE BIOSYNTHESIS PROTEIN PA4999-RELATED"/>
    <property type="match status" value="1"/>
</dbReference>
<evidence type="ECO:0000256" key="2">
    <source>
        <dbReference type="ARBA" id="ARBA00022692"/>
    </source>
</evidence>
<evidence type="ECO:0000256" key="3">
    <source>
        <dbReference type="ARBA" id="ARBA00022989"/>
    </source>
</evidence>
<feature type="domain" description="O-antigen ligase-related" evidence="6">
    <location>
        <begin position="224"/>
        <end position="365"/>
    </location>
</feature>
<evidence type="ECO:0000256" key="4">
    <source>
        <dbReference type="ARBA" id="ARBA00023136"/>
    </source>
</evidence>
<evidence type="ECO:0000256" key="5">
    <source>
        <dbReference type="SAM" id="Phobius"/>
    </source>
</evidence>
<protein>
    <submittedName>
        <fullName evidence="7">Lipid A core-O-antigen ligase-like enyme</fullName>
    </submittedName>
</protein>
<dbReference type="KEGG" id="dai:Desaci_4439"/>
<dbReference type="STRING" id="646529.Desaci_4439"/>
<comment type="subcellular location">
    <subcellularLocation>
        <location evidence="1">Membrane</location>
        <topology evidence="1">Multi-pass membrane protein</topology>
    </subcellularLocation>
</comment>
<dbReference type="AlphaFoldDB" id="I4DBV8"/>
<dbReference type="HOGENOM" id="CLU_620700_0_0_9"/>
<dbReference type="Proteomes" id="UP000002892">
    <property type="component" value="Chromosome"/>
</dbReference>
<name>I4DBV8_DESAJ</name>
<dbReference type="OrthoDB" id="9806320at2"/>
<keyword evidence="2 5" id="KW-0812">Transmembrane</keyword>
<feature type="transmembrane region" description="Helical" evidence="5">
    <location>
        <begin position="350"/>
        <end position="373"/>
    </location>
</feature>
<feature type="transmembrane region" description="Helical" evidence="5">
    <location>
        <begin position="418"/>
        <end position="435"/>
    </location>
</feature>
<accession>I4DBV8</accession>